<protein>
    <submittedName>
        <fullName evidence="2">Uncharacterized protein</fullName>
    </submittedName>
</protein>
<reference evidence="3" key="1">
    <citation type="submission" date="2016-10" db="EMBL/GenBank/DDBJ databases">
        <authorList>
            <person name="Varghese N."/>
            <person name="Submissions S."/>
        </authorList>
    </citation>
    <scope>NUCLEOTIDE SEQUENCE [LARGE SCALE GENOMIC DNA]</scope>
    <source>
        <strain evidence="3">DSM 23256</strain>
    </source>
</reference>
<accession>A0A1G7JG97</accession>
<proteinExistence type="predicted"/>
<dbReference type="AlphaFoldDB" id="A0A1G7JG97"/>
<dbReference type="OrthoDB" id="1682327at2"/>
<dbReference type="Proteomes" id="UP000243333">
    <property type="component" value="Unassembled WGS sequence"/>
</dbReference>
<dbReference type="STRING" id="1123285.SAMN05660235_00891"/>
<evidence type="ECO:0000313" key="2">
    <source>
        <dbReference type="EMBL" id="SDF23972.1"/>
    </source>
</evidence>
<sequence>MAFGLHKKKRRERTAASGETAAGKAKQAKPVTPVRLLRKVLNNPNSGSQLLVILLTLMSDNVNMDRRISSMTTSIDKIRNVTELMNTTLQSLKTAAEVPNHVRKLLK</sequence>
<feature type="compositionally biased region" description="Basic residues" evidence="1">
    <location>
        <begin position="1"/>
        <end position="12"/>
    </location>
</feature>
<evidence type="ECO:0000256" key="1">
    <source>
        <dbReference type="SAM" id="MobiDB-lite"/>
    </source>
</evidence>
<keyword evidence="3" id="KW-1185">Reference proteome</keyword>
<gene>
    <name evidence="2" type="ORF">SAMN05660235_00891</name>
</gene>
<name>A0A1G7JG97_9FIRM</name>
<evidence type="ECO:0000313" key="3">
    <source>
        <dbReference type="Proteomes" id="UP000243333"/>
    </source>
</evidence>
<dbReference type="RefSeq" id="WP_093688496.1">
    <property type="nucleotide sequence ID" value="NZ_FNBU01000005.1"/>
</dbReference>
<organism evidence="2 3">
    <name type="scientific">Sporolituus thermophilus DSM 23256</name>
    <dbReference type="NCBI Taxonomy" id="1123285"/>
    <lineage>
        <taxon>Bacteria</taxon>
        <taxon>Bacillati</taxon>
        <taxon>Bacillota</taxon>
        <taxon>Negativicutes</taxon>
        <taxon>Selenomonadales</taxon>
        <taxon>Sporomusaceae</taxon>
        <taxon>Sporolituus</taxon>
    </lineage>
</organism>
<feature type="region of interest" description="Disordered" evidence="1">
    <location>
        <begin position="1"/>
        <end position="30"/>
    </location>
</feature>
<dbReference type="EMBL" id="FNBU01000005">
    <property type="protein sequence ID" value="SDF23972.1"/>
    <property type="molecule type" value="Genomic_DNA"/>
</dbReference>